<dbReference type="Proteomes" id="UP000326759">
    <property type="component" value="Unassembled WGS sequence"/>
</dbReference>
<keyword evidence="2" id="KW-0677">Repeat</keyword>
<gene>
    <name evidence="3" type="ORF">Anas_09086</name>
</gene>
<dbReference type="InterPro" id="IPR040239">
    <property type="entry name" value="HcpB-like"/>
</dbReference>
<protein>
    <submittedName>
        <fullName evidence="3">Cytochrome c oxidase assembly factor 7-like protein</fullName>
    </submittedName>
</protein>
<comment type="similarity">
    <text evidence="1">Belongs to the hcp beta-lactamase family.</text>
</comment>
<evidence type="ECO:0000256" key="2">
    <source>
        <dbReference type="ARBA" id="ARBA00022737"/>
    </source>
</evidence>
<dbReference type="PANTHER" id="PTHR13891">
    <property type="entry name" value="CYTOCHROME C OXIDASE ASSEMBLY FACTOR 7"/>
    <property type="match status" value="1"/>
</dbReference>
<evidence type="ECO:0000313" key="3">
    <source>
        <dbReference type="EMBL" id="KAB7503651.1"/>
    </source>
</evidence>
<keyword evidence="4" id="KW-1185">Reference proteome</keyword>
<name>A0A5N5TAN4_9CRUS</name>
<dbReference type="OrthoDB" id="272077at2759"/>
<organism evidence="3 4">
    <name type="scientific">Armadillidium nasatum</name>
    <dbReference type="NCBI Taxonomy" id="96803"/>
    <lineage>
        <taxon>Eukaryota</taxon>
        <taxon>Metazoa</taxon>
        <taxon>Ecdysozoa</taxon>
        <taxon>Arthropoda</taxon>
        <taxon>Crustacea</taxon>
        <taxon>Multicrustacea</taxon>
        <taxon>Malacostraca</taxon>
        <taxon>Eumalacostraca</taxon>
        <taxon>Peracarida</taxon>
        <taxon>Isopoda</taxon>
        <taxon>Oniscidea</taxon>
        <taxon>Crinocheta</taxon>
        <taxon>Armadillidiidae</taxon>
        <taxon>Armadillidium</taxon>
    </lineage>
</organism>
<dbReference type="Gene3D" id="1.25.40.10">
    <property type="entry name" value="Tetratricopeptide repeat domain"/>
    <property type="match status" value="1"/>
</dbReference>
<dbReference type="InterPro" id="IPR006597">
    <property type="entry name" value="Sel1-like"/>
</dbReference>
<accession>A0A5N5TAN4</accession>
<sequence>MAVDFKNEEEVKEYLDNLGIEYRFGCFSEKIHQLLFCLQNSLIFINCCHLLGDYLEAVKKDYEKAAKVYKNNCDDSSFGKSCYKYGNNLFLGRGVKKNLKASLNYYEKGCTGGESFSCLYAGLMYVSNSKTSGEIPKDYKLGMELLQKACDKDNPTSCHYLAGMFISGVKDYLETDMTKAFQLSLKACNLGNMYACANVSRMYKKGDGVKEDLSKYEEFKKKALEMQALLTDAPKNIPFQQGT</sequence>
<dbReference type="InterPro" id="IPR011990">
    <property type="entry name" value="TPR-like_helical_dom_sf"/>
</dbReference>
<evidence type="ECO:0000313" key="4">
    <source>
        <dbReference type="Proteomes" id="UP000326759"/>
    </source>
</evidence>
<dbReference type="Pfam" id="PF08238">
    <property type="entry name" value="Sel1"/>
    <property type="match status" value="5"/>
</dbReference>
<reference evidence="3 4" key="1">
    <citation type="journal article" date="2019" name="PLoS Biol.">
        <title>Sex chromosomes control vertical transmission of feminizing Wolbachia symbionts in an isopod.</title>
        <authorList>
            <person name="Becking T."/>
            <person name="Chebbi M.A."/>
            <person name="Giraud I."/>
            <person name="Moumen B."/>
            <person name="Laverre T."/>
            <person name="Caubet Y."/>
            <person name="Peccoud J."/>
            <person name="Gilbert C."/>
            <person name="Cordaux R."/>
        </authorList>
    </citation>
    <scope>NUCLEOTIDE SEQUENCE [LARGE SCALE GENOMIC DNA]</scope>
    <source>
        <strain evidence="3">ANa2</strain>
        <tissue evidence="3">Whole body excluding digestive tract and cuticle</tissue>
    </source>
</reference>
<dbReference type="EMBL" id="SEYY01004742">
    <property type="protein sequence ID" value="KAB7503651.1"/>
    <property type="molecule type" value="Genomic_DNA"/>
</dbReference>
<dbReference type="AlphaFoldDB" id="A0A5N5TAN4"/>
<comment type="caution">
    <text evidence="3">The sequence shown here is derived from an EMBL/GenBank/DDBJ whole genome shotgun (WGS) entry which is preliminary data.</text>
</comment>
<dbReference type="SMART" id="SM00671">
    <property type="entry name" value="SEL1"/>
    <property type="match status" value="5"/>
</dbReference>
<evidence type="ECO:0000256" key="1">
    <source>
        <dbReference type="ARBA" id="ARBA00008486"/>
    </source>
</evidence>
<dbReference type="PANTHER" id="PTHR13891:SF1">
    <property type="entry name" value="CYTOCHROME C OXIDASE ASSEMBLY FACTOR 7"/>
    <property type="match status" value="1"/>
</dbReference>
<proteinExistence type="inferred from homology"/>
<dbReference type="SUPFAM" id="SSF81901">
    <property type="entry name" value="HCP-like"/>
    <property type="match status" value="1"/>
</dbReference>
<dbReference type="GO" id="GO:0005758">
    <property type="term" value="C:mitochondrial intermembrane space"/>
    <property type="evidence" value="ECO:0007669"/>
    <property type="project" value="TreeGrafter"/>
</dbReference>